<keyword evidence="3" id="KW-1185">Reference proteome</keyword>
<sequence length="153" mass="16934">MAGPHVLVLSSSQAPFNTNSKLIPEYKLQWAQICLISATIVVLSRIGFPLKLRKPKLPDPGSRSPQLTAPPPNRQPPAEPHLLLSFPFHASRSPSLSTSTSQSQRTQITTSTHHHISSKLQDKRGRNHEPYLSNIFLISCAYGRPLSETHDNS</sequence>
<evidence type="ECO:0000256" key="1">
    <source>
        <dbReference type="SAM" id="MobiDB-lite"/>
    </source>
</evidence>
<protein>
    <submittedName>
        <fullName evidence="2">Uncharacterized protein</fullName>
    </submittedName>
</protein>
<dbReference type="Proteomes" id="UP000275078">
    <property type="component" value="Unassembled WGS sequence"/>
</dbReference>
<proteinExistence type="predicted"/>
<name>A0A3N4HPP2_ASCIM</name>
<reference evidence="2 3" key="1">
    <citation type="journal article" date="2018" name="Nat. Ecol. Evol.">
        <title>Pezizomycetes genomes reveal the molecular basis of ectomycorrhizal truffle lifestyle.</title>
        <authorList>
            <person name="Murat C."/>
            <person name="Payen T."/>
            <person name="Noel B."/>
            <person name="Kuo A."/>
            <person name="Morin E."/>
            <person name="Chen J."/>
            <person name="Kohler A."/>
            <person name="Krizsan K."/>
            <person name="Balestrini R."/>
            <person name="Da Silva C."/>
            <person name="Montanini B."/>
            <person name="Hainaut M."/>
            <person name="Levati E."/>
            <person name="Barry K.W."/>
            <person name="Belfiori B."/>
            <person name="Cichocki N."/>
            <person name="Clum A."/>
            <person name="Dockter R.B."/>
            <person name="Fauchery L."/>
            <person name="Guy J."/>
            <person name="Iotti M."/>
            <person name="Le Tacon F."/>
            <person name="Lindquist E.A."/>
            <person name="Lipzen A."/>
            <person name="Malagnac F."/>
            <person name="Mello A."/>
            <person name="Molinier V."/>
            <person name="Miyauchi S."/>
            <person name="Poulain J."/>
            <person name="Riccioni C."/>
            <person name="Rubini A."/>
            <person name="Sitrit Y."/>
            <person name="Splivallo R."/>
            <person name="Traeger S."/>
            <person name="Wang M."/>
            <person name="Zifcakova L."/>
            <person name="Wipf D."/>
            <person name="Zambonelli A."/>
            <person name="Paolocci F."/>
            <person name="Nowrousian M."/>
            <person name="Ottonello S."/>
            <person name="Baldrian P."/>
            <person name="Spatafora J.W."/>
            <person name="Henrissat B."/>
            <person name="Nagy L.G."/>
            <person name="Aury J.M."/>
            <person name="Wincker P."/>
            <person name="Grigoriev I.V."/>
            <person name="Bonfante P."/>
            <person name="Martin F.M."/>
        </authorList>
    </citation>
    <scope>NUCLEOTIDE SEQUENCE [LARGE SCALE GENOMIC DNA]</scope>
    <source>
        <strain evidence="2 3">RN42</strain>
    </source>
</reference>
<evidence type="ECO:0000313" key="2">
    <source>
        <dbReference type="EMBL" id="RPA75277.1"/>
    </source>
</evidence>
<accession>A0A3N4HPP2</accession>
<gene>
    <name evidence="2" type="ORF">BJ508DRAFT_380143</name>
</gene>
<feature type="compositionally biased region" description="Low complexity" evidence="1">
    <location>
        <begin position="91"/>
        <end position="111"/>
    </location>
</feature>
<feature type="region of interest" description="Disordered" evidence="1">
    <location>
        <begin position="53"/>
        <end position="124"/>
    </location>
</feature>
<feature type="compositionally biased region" description="Pro residues" evidence="1">
    <location>
        <begin position="68"/>
        <end position="79"/>
    </location>
</feature>
<organism evidence="2 3">
    <name type="scientific">Ascobolus immersus RN42</name>
    <dbReference type="NCBI Taxonomy" id="1160509"/>
    <lineage>
        <taxon>Eukaryota</taxon>
        <taxon>Fungi</taxon>
        <taxon>Dikarya</taxon>
        <taxon>Ascomycota</taxon>
        <taxon>Pezizomycotina</taxon>
        <taxon>Pezizomycetes</taxon>
        <taxon>Pezizales</taxon>
        <taxon>Ascobolaceae</taxon>
        <taxon>Ascobolus</taxon>
    </lineage>
</organism>
<dbReference type="AlphaFoldDB" id="A0A3N4HPP2"/>
<dbReference type="EMBL" id="ML119767">
    <property type="protein sequence ID" value="RPA75277.1"/>
    <property type="molecule type" value="Genomic_DNA"/>
</dbReference>
<evidence type="ECO:0000313" key="3">
    <source>
        <dbReference type="Proteomes" id="UP000275078"/>
    </source>
</evidence>